<dbReference type="Pfam" id="PF01613">
    <property type="entry name" value="Flavin_Reduct"/>
    <property type="match status" value="1"/>
</dbReference>
<protein>
    <submittedName>
        <fullName evidence="6">Flavin reductase</fullName>
    </submittedName>
</protein>
<dbReference type="SMART" id="SM00903">
    <property type="entry name" value="Flavin_Reduct"/>
    <property type="match status" value="1"/>
</dbReference>
<proteinExistence type="inferred from homology"/>
<keyword evidence="3" id="KW-0288">FMN</keyword>
<dbReference type="SUPFAM" id="SSF50475">
    <property type="entry name" value="FMN-binding split barrel"/>
    <property type="match status" value="1"/>
</dbReference>
<evidence type="ECO:0000256" key="4">
    <source>
        <dbReference type="ARBA" id="ARBA00038054"/>
    </source>
</evidence>
<accession>A0AA48KBH5</accession>
<dbReference type="GO" id="GO:0016646">
    <property type="term" value="F:oxidoreductase activity, acting on the CH-NH group of donors, NAD or NADP as acceptor"/>
    <property type="evidence" value="ECO:0007669"/>
    <property type="project" value="UniProtKB-ARBA"/>
</dbReference>
<comment type="cofactor">
    <cofactor evidence="1">
        <name>FMN</name>
        <dbReference type="ChEBI" id="CHEBI:58210"/>
    </cofactor>
</comment>
<dbReference type="RefSeq" id="WP_243334638.1">
    <property type="nucleotide sequence ID" value="NZ_AP027081.1"/>
</dbReference>
<dbReference type="InterPro" id="IPR012349">
    <property type="entry name" value="Split_barrel_FMN-bd"/>
</dbReference>
<evidence type="ECO:0000259" key="5">
    <source>
        <dbReference type="SMART" id="SM00903"/>
    </source>
</evidence>
<evidence type="ECO:0000256" key="3">
    <source>
        <dbReference type="ARBA" id="ARBA00022643"/>
    </source>
</evidence>
<evidence type="ECO:0000256" key="2">
    <source>
        <dbReference type="ARBA" id="ARBA00022630"/>
    </source>
</evidence>
<feature type="domain" description="Flavin reductase like" evidence="5">
    <location>
        <begin position="20"/>
        <end position="174"/>
    </location>
</feature>
<keyword evidence="7" id="KW-1185">Reference proteome</keyword>
<dbReference type="PANTHER" id="PTHR33798">
    <property type="entry name" value="FLAVOPROTEIN OXYGENASE"/>
    <property type="match status" value="1"/>
</dbReference>
<organism evidence="6 7">
    <name type="scientific">Mesoterricola sediminis</name>
    <dbReference type="NCBI Taxonomy" id="2927980"/>
    <lineage>
        <taxon>Bacteria</taxon>
        <taxon>Pseudomonadati</taxon>
        <taxon>Acidobacteriota</taxon>
        <taxon>Holophagae</taxon>
        <taxon>Holophagales</taxon>
        <taxon>Holophagaceae</taxon>
        <taxon>Mesoterricola</taxon>
    </lineage>
</organism>
<dbReference type="AlphaFoldDB" id="A0AA48KBH5"/>
<keyword evidence="2" id="KW-0285">Flavoprotein</keyword>
<dbReference type="Proteomes" id="UP001228113">
    <property type="component" value="Chromosome"/>
</dbReference>
<evidence type="ECO:0000313" key="7">
    <source>
        <dbReference type="Proteomes" id="UP001228113"/>
    </source>
</evidence>
<reference evidence="6" key="1">
    <citation type="journal article" date="2023" name="Int. J. Syst. Evol. Microbiol.">
        <title>Mesoterricola silvestris gen. nov., sp. nov., Mesoterricola sediminis sp. nov., Geothrix oryzae sp. nov., Geothrix edaphica sp. nov., Geothrix rubra sp. nov., and Geothrix limicola sp. nov., six novel members of Acidobacteriota isolated from soils.</title>
        <authorList>
            <person name="Itoh H."/>
            <person name="Sugisawa Y."/>
            <person name="Mise K."/>
            <person name="Xu Z."/>
            <person name="Kuniyasu M."/>
            <person name="Ushijima N."/>
            <person name="Kawano K."/>
            <person name="Kobayashi E."/>
            <person name="Shiratori Y."/>
            <person name="Masuda Y."/>
            <person name="Senoo K."/>
        </authorList>
    </citation>
    <scope>NUCLEOTIDE SEQUENCE</scope>
    <source>
        <strain evidence="6">W786</strain>
    </source>
</reference>
<dbReference type="PANTHER" id="PTHR33798:SF5">
    <property type="entry name" value="FLAVIN REDUCTASE LIKE DOMAIN-CONTAINING PROTEIN"/>
    <property type="match status" value="1"/>
</dbReference>
<evidence type="ECO:0000256" key="1">
    <source>
        <dbReference type="ARBA" id="ARBA00001917"/>
    </source>
</evidence>
<dbReference type="InterPro" id="IPR002563">
    <property type="entry name" value="Flavin_Rdtase-like_dom"/>
</dbReference>
<dbReference type="Gene3D" id="2.30.110.10">
    <property type="entry name" value="Electron Transport, Fmn-binding Protein, Chain A"/>
    <property type="match status" value="1"/>
</dbReference>
<dbReference type="GO" id="GO:0010181">
    <property type="term" value="F:FMN binding"/>
    <property type="evidence" value="ECO:0007669"/>
    <property type="project" value="InterPro"/>
</dbReference>
<comment type="similarity">
    <text evidence="4">Belongs to the flavoredoxin family.</text>
</comment>
<evidence type="ECO:0000313" key="6">
    <source>
        <dbReference type="EMBL" id="BDU76114.1"/>
    </source>
</evidence>
<dbReference type="EMBL" id="AP027081">
    <property type="protein sequence ID" value="BDU76114.1"/>
    <property type="molecule type" value="Genomic_DNA"/>
</dbReference>
<dbReference type="KEGG" id="msea:METESE_10720"/>
<gene>
    <name evidence="6" type="ORF">METESE_10720</name>
</gene>
<sequence>MRTVLPGDLTPAATNALLCAGVAPRPIALASTVSAAGIRNLAPFSFFNAFGSNPPMVAFAPNRRARDGTVKHTWLNATATREFVIAAVSHAMLHQMNLASAEFPEGVDEFGKSGLTPAPARFVAPALVAESPFQMECTLVREVELGTGPGSGLLLIGEVVAFHLRDDLSGSAHPDQLDLVGRNGGAWYTRASGPALLEVAKPAGCPAGFDALPDVLRNSRILTGNDLGRLAGVGSIPDPASAEARPGDPGEVEGLERAIQAALAREDLGEAWRLAGRRVRMGAEGR</sequence>
<name>A0AA48KBH5_9BACT</name>